<dbReference type="InterPro" id="IPR001100">
    <property type="entry name" value="Pyr_nuc-diS_OxRdtase"/>
</dbReference>
<dbReference type="PIRSF" id="PIRSF000350">
    <property type="entry name" value="Mercury_reductase_MerA"/>
    <property type="match status" value="1"/>
</dbReference>
<feature type="binding site" evidence="6">
    <location>
        <position position="267"/>
    </location>
    <ligand>
        <name>NAD(+)</name>
        <dbReference type="ChEBI" id="CHEBI:57540"/>
    </ligand>
</feature>
<dbReference type="Gene3D" id="3.30.390.30">
    <property type="match status" value="1"/>
</dbReference>
<evidence type="ECO:0000259" key="9">
    <source>
        <dbReference type="Pfam" id="PF07992"/>
    </source>
</evidence>
<dbReference type="SUPFAM" id="SSF55424">
    <property type="entry name" value="FAD/NAD-linked reductases, dimerisation (C-terminal) domain"/>
    <property type="match status" value="1"/>
</dbReference>
<dbReference type="InterPro" id="IPR016156">
    <property type="entry name" value="FAD/NAD-linked_Rdtase_dimer_sf"/>
</dbReference>
<feature type="binding site" evidence="6">
    <location>
        <position position="57"/>
    </location>
    <ligand>
        <name>FAD</name>
        <dbReference type="ChEBI" id="CHEBI:57692"/>
    </ligand>
</feature>
<evidence type="ECO:0000313" key="11">
    <source>
        <dbReference type="Proteomes" id="UP000051859"/>
    </source>
</evidence>
<dbReference type="InterPro" id="IPR036188">
    <property type="entry name" value="FAD/NAD-bd_sf"/>
</dbReference>
<comment type="similarity">
    <text evidence="1">Belongs to the class-I pyridine nucleotide-disulfide oxidoreductase family.</text>
</comment>
<evidence type="ECO:0000256" key="3">
    <source>
        <dbReference type="ARBA" id="ARBA00022827"/>
    </source>
</evidence>
<evidence type="ECO:0000313" key="10">
    <source>
        <dbReference type="EMBL" id="KRN93315.1"/>
    </source>
</evidence>
<feature type="binding site" evidence="6">
    <location>
        <begin position="177"/>
        <end position="184"/>
    </location>
    <ligand>
        <name>NAD(+)</name>
        <dbReference type="ChEBI" id="CHEBI:57540"/>
    </ligand>
</feature>
<dbReference type="PANTHER" id="PTHR43014:SF4">
    <property type="entry name" value="PYRIDINE NUCLEOTIDE-DISULFIDE OXIDOREDUCTASE RCLA-RELATED"/>
    <property type="match status" value="1"/>
</dbReference>
<dbReference type="STRING" id="331679.IV81_GL000596"/>
<dbReference type="PATRIC" id="fig|331679.3.peg.603"/>
<keyword evidence="2" id="KW-0285">Flavoprotein</keyword>
<dbReference type="GO" id="GO:0050660">
    <property type="term" value="F:flavin adenine dinucleotide binding"/>
    <property type="evidence" value="ECO:0007669"/>
    <property type="project" value="TreeGrafter"/>
</dbReference>
<evidence type="ECO:0000256" key="5">
    <source>
        <dbReference type="PIRSR" id="PIRSR000350-2"/>
    </source>
</evidence>
<dbReference type="PRINTS" id="PR00411">
    <property type="entry name" value="PNDRDTASEI"/>
</dbReference>
<feature type="domain" description="Pyridine nucleotide-disulphide oxidoreductase dimerisation" evidence="8">
    <location>
        <begin position="343"/>
        <end position="448"/>
    </location>
</feature>
<feature type="disulfide bond" description="Redox-active" evidence="7">
    <location>
        <begin position="48"/>
        <end position="53"/>
    </location>
</feature>
<dbReference type="InterPro" id="IPR023753">
    <property type="entry name" value="FAD/NAD-binding_dom"/>
</dbReference>
<evidence type="ECO:0000259" key="8">
    <source>
        <dbReference type="Pfam" id="PF02852"/>
    </source>
</evidence>
<evidence type="ECO:0000256" key="7">
    <source>
        <dbReference type="PIRSR" id="PIRSR000350-4"/>
    </source>
</evidence>
<evidence type="ECO:0000256" key="6">
    <source>
        <dbReference type="PIRSR" id="PIRSR000350-3"/>
    </source>
</evidence>
<feature type="domain" description="FAD/NAD(P)-binding" evidence="9">
    <location>
        <begin position="14"/>
        <end position="311"/>
    </location>
</feature>
<dbReference type="Gene3D" id="3.50.50.60">
    <property type="entry name" value="FAD/NAD(P)-binding domain"/>
    <property type="match status" value="2"/>
</dbReference>
<keyword evidence="10" id="KW-0670">Pyruvate</keyword>
<reference evidence="10 11" key="1">
    <citation type="journal article" date="2015" name="Genome Announc.">
        <title>Expanding the biotechnology potential of lactobacilli through comparative genomics of 213 strains and associated genera.</title>
        <authorList>
            <person name="Sun Z."/>
            <person name="Harris H.M."/>
            <person name="McCann A."/>
            <person name="Guo C."/>
            <person name="Argimon S."/>
            <person name="Zhang W."/>
            <person name="Yang X."/>
            <person name="Jeffery I.B."/>
            <person name="Cooney J.C."/>
            <person name="Kagawa T.F."/>
            <person name="Liu W."/>
            <person name="Song Y."/>
            <person name="Salvetti E."/>
            <person name="Wrobel A."/>
            <person name="Rasinkangas P."/>
            <person name="Parkhill J."/>
            <person name="Rea M.C."/>
            <person name="O'Sullivan O."/>
            <person name="Ritari J."/>
            <person name="Douillard F.P."/>
            <person name="Paul Ross R."/>
            <person name="Yang R."/>
            <person name="Briner A.E."/>
            <person name="Felis G.E."/>
            <person name="de Vos W.M."/>
            <person name="Barrangou R."/>
            <person name="Klaenhammer T.R."/>
            <person name="Caufield P.W."/>
            <person name="Cui Y."/>
            <person name="Zhang H."/>
            <person name="O'Toole P.W."/>
        </authorList>
    </citation>
    <scope>NUCLEOTIDE SEQUENCE [LARGE SCALE GENOMIC DNA]</scope>
    <source>
        <strain evidence="10 11">DSM 18001</strain>
    </source>
</reference>
<keyword evidence="4" id="KW-0560">Oxidoreductase</keyword>
<sequence>MVEDKMIKAKNVYIGFGKAAKTLAFRQAQRGESVVVIEKSDQMYGGTCINIACIPSKLLYELSDKPQVGGLKDNYKMAITKKRSVIGKLRYSNFHKLADQKTVKVLNGSASFVDQHTLNVKYLNGTTEEVVGERIFINTGATSTIPDIPGLKESSRTVTSTDLLDQDHFPQSLAIIGGGYIGMEFATTYSQFGSKVTMINRNAEFMRGMDQDVSQAVKQNFDKAGIEVLQSAEVVQVQDQDSRAVLTVTSNGRESQITVDTILVATGRKPNIQGLNLDQAGVNYSEAGITVDDHLKTNVQNIWAMGDVRGGAQFTFLSLDDYRIVYNQLYAGGTKTTKEQVIVPKTIFLMPPLSQIGMSEKEALDKKIEYRTGKVAVAGMPKAHILGHPNGFYKVLVDKEDHILGATIYAPEAHEIINIISLAMHANLPYQMLRDQIYSHPTMAEGLNDLFETIGMD</sequence>
<name>A0A0R2KUS3_9LACO</name>
<keyword evidence="11" id="KW-1185">Reference proteome</keyword>
<feature type="binding site" evidence="6">
    <location>
        <position position="307"/>
    </location>
    <ligand>
        <name>FAD</name>
        <dbReference type="ChEBI" id="CHEBI:57692"/>
    </ligand>
</feature>
<protein>
    <submittedName>
        <fullName evidence="10">Pyruvate 2-oxoglutarate dehydrogenase complex, dihydrolipoamide dehydrogenase (E3) component</fullName>
    </submittedName>
</protein>
<gene>
    <name evidence="10" type="ORF">IV81_GL000596</name>
</gene>
<proteinExistence type="inferred from homology"/>
<dbReference type="Proteomes" id="UP000051859">
    <property type="component" value="Unassembled WGS sequence"/>
</dbReference>
<keyword evidence="3 6" id="KW-0274">FAD</keyword>
<dbReference type="InterPro" id="IPR004099">
    <property type="entry name" value="Pyr_nucl-diS_OxRdtase_dimer"/>
</dbReference>
<organism evidence="10 11">
    <name type="scientific">Pediococcus stilesii</name>
    <dbReference type="NCBI Taxonomy" id="331679"/>
    <lineage>
        <taxon>Bacteria</taxon>
        <taxon>Bacillati</taxon>
        <taxon>Bacillota</taxon>
        <taxon>Bacilli</taxon>
        <taxon>Lactobacillales</taxon>
        <taxon>Lactobacillaceae</taxon>
        <taxon>Pediococcus</taxon>
    </lineage>
</organism>
<comment type="cofactor">
    <cofactor evidence="6">
        <name>FAD</name>
        <dbReference type="ChEBI" id="CHEBI:57692"/>
    </cofactor>
    <text evidence="6">Binds 1 FAD per subunit.</text>
</comment>
<dbReference type="AlphaFoldDB" id="A0A0R2KUS3"/>
<dbReference type="PRINTS" id="PR00368">
    <property type="entry name" value="FADPNR"/>
</dbReference>
<dbReference type="EMBL" id="JQBX01000017">
    <property type="protein sequence ID" value="KRN93315.1"/>
    <property type="molecule type" value="Genomic_DNA"/>
</dbReference>
<dbReference type="PANTHER" id="PTHR43014">
    <property type="entry name" value="MERCURIC REDUCTASE"/>
    <property type="match status" value="1"/>
</dbReference>
<evidence type="ECO:0000256" key="2">
    <source>
        <dbReference type="ARBA" id="ARBA00022630"/>
    </source>
</evidence>
<dbReference type="Pfam" id="PF07992">
    <property type="entry name" value="Pyr_redox_2"/>
    <property type="match status" value="1"/>
</dbReference>
<evidence type="ECO:0000256" key="1">
    <source>
        <dbReference type="ARBA" id="ARBA00007532"/>
    </source>
</evidence>
<keyword evidence="6" id="KW-0520">NAD</keyword>
<feature type="active site" description="Proton acceptor" evidence="5">
    <location>
        <position position="440"/>
    </location>
</feature>
<dbReference type="FunFam" id="3.30.390.30:FF:000001">
    <property type="entry name" value="Dihydrolipoyl dehydrogenase"/>
    <property type="match status" value="1"/>
</dbReference>
<accession>A0A0R2KUS3</accession>
<keyword evidence="6" id="KW-0547">Nucleotide-binding</keyword>
<comment type="caution">
    <text evidence="10">The sequence shown here is derived from an EMBL/GenBank/DDBJ whole genome shotgun (WGS) entry which is preliminary data.</text>
</comment>
<dbReference type="Pfam" id="PF02852">
    <property type="entry name" value="Pyr_redox_dim"/>
    <property type="match status" value="1"/>
</dbReference>
<evidence type="ECO:0000256" key="4">
    <source>
        <dbReference type="ARBA" id="ARBA00023002"/>
    </source>
</evidence>
<dbReference type="SUPFAM" id="SSF51905">
    <property type="entry name" value="FAD/NAD(P)-binding domain"/>
    <property type="match status" value="1"/>
</dbReference>
<dbReference type="GO" id="GO:0003955">
    <property type="term" value="F:NAD(P)H dehydrogenase (quinone) activity"/>
    <property type="evidence" value="ECO:0007669"/>
    <property type="project" value="TreeGrafter"/>
</dbReference>